<dbReference type="EMBL" id="AOPZ01000063">
    <property type="protein sequence ID" value="EPH45337.1"/>
    <property type="molecule type" value="Genomic_DNA"/>
</dbReference>
<name>S4AV52_9ACTN</name>
<dbReference type="AlphaFoldDB" id="S4AV52"/>
<dbReference type="Proteomes" id="UP000014629">
    <property type="component" value="Unassembled WGS sequence"/>
</dbReference>
<reference evidence="2 3" key="1">
    <citation type="submission" date="2013-02" db="EMBL/GenBank/DDBJ databases">
        <title>Draft Genome Sequence of Streptomyces aurantiacus, Which Produces Setomimycin.</title>
        <authorList>
            <person name="Gruening B.A."/>
            <person name="Praeg A."/>
            <person name="Erxleben A."/>
            <person name="Guenther S."/>
            <person name="Mueller M."/>
        </authorList>
    </citation>
    <scope>NUCLEOTIDE SEQUENCE [LARGE SCALE GENOMIC DNA]</scope>
    <source>
        <strain evidence="2 3">JA 4570</strain>
    </source>
</reference>
<dbReference type="SMART" id="SM00530">
    <property type="entry name" value="HTH_XRE"/>
    <property type="match status" value="1"/>
</dbReference>
<evidence type="ECO:0000259" key="1">
    <source>
        <dbReference type="PROSITE" id="PS50943"/>
    </source>
</evidence>
<sequence length="564" mass="60436">MQVFPDQFATWFGLDLATEGRAATVLFPEIDPAAAPAVTDRSRSLGEGDFLHGATEDRYPDILGLAPTGSGSDHARQAVAAHLAELPHHSVRLGHDMDANADFHAANLTTGATLLDWEGWGMAPRDYDAAMLYAYAQLVPATSGRIYRELKELLDTPQGRAATLVVCAELLQSASRGDHPDLTPKLAVAGLVGITPDYLSQIERGLKVPSLPILYALAQELGVPTAALLSEQPPPEGETADSPETAVGRALLGYGPARSATPATAGALRDRVEAAWHNWQTSGERFTRAAETLPELVADVEHALRTARAGAETAERRAVLRTAADLYCLLRSYLRRTGRVDLATLAADRAMRAAEDADDPLRIATAQWNLGHVLLAANQPAEAEELALRAAEQVATAQLPEVERQAMGGALQLVAVLGAARRRRWWEARERLVQQAAPAARAVPDDSNVGWTVFGATNIALHALSIEMEAGETGEALHTADAIDISGLPSLEREFTFGLEVAACHSQRRDDAAALLSLLSLEAVAPEDLARTPLARQLVLTVIRRARAMHARQAEQLAVRMGLV</sequence>
<dbReference type="PROSITE" id="PS50943">
    <property type="entry name" value="HTH_CROC1"/>
    <property type="match status" value="1"/>
</dbReference>
<dbReference type="InterPro" id="IPR001387">
    <property type="entry name" value="Cro/C1-type_HTH"/>
</dbReference>
<protein>
    <recommendedName>
        <fullName evidence="1">HTH cro/C1-type domain-containing protein</fullName>
    </recommendedName>
</protein>
<organism evidence="2 3">
    <name type="scientific">Streptomyces aurantiacus JA 4570</name>
    <dbReference type="NCBI Taxonomy" id="1286094"/>
    <lineage>
        <taxon>Bacteria</taxon>
        <taxon>Bacillati</taxon>
        <taxon>Actinomycetota</taxon>
        <taxon>Actinomycetes</taxon>
        <taxon>Kitasatosporales</taxon>
        <taxon>Streptomycetaceae</taxon>
        <taxon>Streptomyces</taxon>
        <taxon>Streptomyces aurantiacus group</taxon>
    </lineage>
</organism>
<proteinExistence type="predicted"/>
<comment type="caution">
    <text evidence="2">The sequence shown here is derived from an EMBL/GenBank/DDBJ whole genome shotgun (WGS) entry which is preliminary data.</text>
</comment>
<feature type="domain" description="HTH cro/C1-type" evidence="1">
    <location>
        <begin position="187"/>
        <end position="228"/>
    </location>
</feature>
<accession>S4AV52</accession>
<evidence type="ECO:0000313" key="2">
    <source>
        <dbReference type="EMBL" id="EPH45337.1"/>
    </source>
</evidence>
<dbReference type="InterPro" id="IPR010982">
    <property type="entry name" value="Lambda_DNA-bd_dom_sf"/>
</dbReference>
<gene>
    <name evidence="2" type="ORF">STRAU_1602</name>
</gene>
<dbReference type="InterPro" id="IPR011990">
    <property type="entry name" value="TPR-like_helical_dom_sf"/>
</dbReference>
<dbReference type="SUPFAM" id="SSF47413">
    <property type="entry name" value="lambda repressor-like DNA-binding domains"/>
    <property type="match status" value="1"/>
</dbReference>
<dbReference type="Gene3D" id="1.10.260.40">
    <property type="entry name" value="lambda repressor-like DNA-binding domains"/>
    <property type="match status" value="1"/>
</dbReference>
<dbReference type="CDD" id="cd00093">
    <property type="entry name" value="HTH_XRE"/>
    <property type="match status" value="1"/>
</dbReference>
<dbReference type="RefSeq" id="WP_016639732.1">
    <property type="nucleotide sequence ID" value="NZ_AOPZ01000063.1"/>
</dbReference>
<evidence type="ECO:0000313" key="3">
    <source>
        <dbReference type="Proteomes" id="UP000014629"/>
    </source>
</evidence>
<dbReference type="GO" id="GO:0003677">
    <property type="term" value="F:DNA binding"/>
    <property type="evidence" value="ECO:0007669"/>
    <property type="project" value="InterPro"/>
</dbReference>
<keyword evidence="3" id="KW-1185">Reference proteome</keyword>
<dbReference type="Pfam" id="PF01381">
    <property type="entry name" value="HTH_3"/>
    <property type="match status" value="1"/>
</dbReference>
<dbReference type="PATRIC" id="fig|1286094.4.peg.1579"/>
<dbReference type="Gene3D" id="1.25.40.10">
    <property type="entry name" value="Tetratricopeptide repeat domain"/>
    <property type="match status" value="1"/>
</dbReference>